<dbReference type="AlphaFoldDB" id="A0A0V0Y9F7"/>
<evidence type="ECO:0000313" key="3">
    <source>
        <dbReference type="Proteomes" id="UP000054815"/>
    </source>
</evidence>
<dbReference type="Proteomes" id="UP000054815">
    <property type="component" value="Unassembled WGS sequence"/>
</dbReference>
<evidence type="ECO:0000313" key="2">
    <source>
        <dbReference type="EMBL" id="KRY93020.1"/>
    </source>
</evidence>
<dbReference type="EMBL" id="JYDT01000004">
    <property type="protein sequence ID" value="KRY93020.1"/>
    <property type="molecule type" value="Genomic_DNA"/>
</dbReference>
<name>A0A0V0Y9F7_TRIPS</name>
<protein>
    <submittedName>
        <fullName evidence="1">Uncharacterized protein</fullName>
    </submittedName>
</protein>
<comment type="caution">
    <text evidence="1">The sequence shown here is derived from an EMBL/GenBank/DDBJ whole genome shotgun (WGS) entry which is preliminary data.</text>
</comment>
<dbReference type="Proteomes" id="UP000054995">
    <property type="component" value="Unassembled WGS sequence"/>
</dbReference>
<organism evidence="1 3">
    <name type="scientific">Trichinella pseudospiralis</name>
    <name type="common">Parasitic roundworm</name>
    <dbReference type="NCBI Taxonomy" id="6337"/>
    <lineage>
        <taxon>Eukaryota</taxon>
        <taxon>Metazoa</taxon>
        <taxon>Ecdysozoa</taxon>
        <taxon>Nematoda</taxon>
        <taxon>Enoplea</taxon>
        <taxon>Dorylaimia</taxon>
        <taxon>Trichinellida</taxon>
        <taxon>Trichinellidae</taxon>
        <taxon>Trichinella</taxon>
    </lineage>
</organism>
<reference evidence="3 4" key="1">
    <citation type="submission" date="2015-01" db="EMBL/GenBank/DDBJ databases">
        <title>Evolution of Trichinella species and genotypes.</title>
        <authorList>
            <person name="Korhonen P.K."/>
            <person name="Edoardo P."/>
            <person name="Giuseppe L.R."/>
            <person name="Gasser R.B."/>
        </authorList>
    </citation>
    <scope>NUCLEOTIDE SEQUENCE [LARGE SCALE GENOMIC DNA]</scope>
    <source>
        <strain evidence="1">ISS141</strain>
        <strain evidence="2">ISS470</strain>
    </source>
</reference>
<proteinExistence type="predicted"/>
<evidence type="ECO:0000313" key="4">
    <source>
        <dbReference type="Proteomes" id="UP000054995"/>
    </source>
</evidence>
<evidence type="ECO:0000313" key="1">
    <source>
        <dbReference type="EMBL" id="KRX96904.1"/>
    </source>
</evidence>
<sequence>MTACYDLKRKKKSAHYPFKNNQCKQPNNEGLKKKKKDDYGDVERFYLRKVMMLCFWTEIGNWSRRRRVWVRDWHRYHLNKRVDDSRRFSSTQTAGDNRSSNSTANCAVLKLPAFEKRHIYGVQEWRHSTPEPVELPELAGQLSIFIQSYCKLCKLYPCFVRDLNPIIPTDEGGPLESGFKNASPAFHSNLEYDGTRLASCFSSLPHPVQRSTRDEPTAATVRTVKLTELSFVALFDLSLLVLKENDCSDSVLVVFHYFPVSVADRISTTTTGNRSNRLQDVPCHRRVKDAFRLFYAPTTKGLGFSGTLLTARTSDLFLAKQKQGHQDKLALMEWMSLSENV</sequence>
<keyword evidence="4" id="KW-1185">Reference proteome</keyword>
<gene>
    <name evidence="2" type="ORF">T4D_12610</name>
    <name evidence="1" type="ORF">T4E_11637</name>
</gene>
<dbReference type="EMBL" id="JYDU01000038">
    <property type="protein sequence ID" value="KRX96904.1"/>
    <property type="molecule type" value="Genomic_DNA"/>
</dbReference>
<accession>A0A0V0Y9F7</accession>